<comment type="caution">
    <text evidence="2">The sequence shown here is derived from an EMBL/GenBank/DDBJ whole genome shotgun (WGS) entry which is preliminary data.</text>
</comment>
<protein>
    <submittedName>
        <fullName evidence="2">HNH endonuclease</fullName>
    </submittedName>
</protein>
<keyword evidence="2" id="KW-0255">Endonuclease</keyword>
<proteinExistence type="predicted"/>
<sequence>MRSAAEQAAIRKDVFRWLDDVFIGHGGYEIHHTVLRSYAYHGERIPLLDRGKGIRNPADFSSTLSIMSGWKKNQYEDYESDDGWVKYHYRAGEGGDNVKLIRAFEAQDPIVYFSAVREGYYLPYYPIYIAENDPVERVVRFPLDEGLAVLGDPASYTIAQKRYADRLVQTRLHQPIFRARVLHAYDGSCTVCALRHSELLDAAHIIPDASEQGVAHVTNGLAMCKIHHAAYDRNLMGITPDFEVRINSALLHEVDGPMLRHGLQDMHGRQIQLPERRNERPAQDRLAERFAEFAAR</sequence>
<organism evidence="2 3">
    <name type="scientific">Microbacterium kribbense</name>
    <dbReference type="NCBI Taxonomy" id="433645"/>
    <lineage>
        <taxon>Bacteria</taxon>
        <taxon>Bacillati</taxon>
        <taxon>Actinomycetota</taxon>
        <taxon>Actinomycetes</taxon>
        <taxon>Micrococcales</taxon>
        <taxon>Microbacteriaceae</taxon>
        <taxon>Microbacterium</taxon>
    </lineage>
</organism>
<evidence type="ECO:0000313" key="3">
    <source>
        <dbReference type="Proteomes" id="UP001500540"/>
    </source>
</evidence>
<dbReference type="Proteomes" id="UP001500540">
    <property type="component" value="Unassembled WGS sequence"/>
</dbReference>
<dbReference type="Pfam" id="PF13391">
    <property type="entry name" value="HNH_2"/>
    <property type="match status" value="1"/>
</dbReference>
<feature type="domain" description="HNH nuclease" evidence="1">
    <location>
        <begin position="189"/>
        <end position="238"/>
    </location>
</feature>
<name>A0ABP7G200_9MICO</name>
<gene>
    <name evidence="2" type="ORF">GCM10022240_03910</name>
</gene>
<reference evidence="3" key="1">
    <citation type="journal article" date="2019" name="Int. J. Syst. Evol. Microbiol.">
        <title>The Global Catalogue of Microorganisms (GCM) 10K type strain sequencing project: providing services to taxonomists for standard genome sequencing and annotation.</title>
        <authorList>
            <consortium name="The Broad Institute Genomics Platform"/>
            <consortium name="The Broad Institute Genome Sequencing Center for Infectious Disease"/>
            <person name="Wu L."/>
            <person name="Ma J."/>
        </authorList>
    </citation>
    <scope>NUCLEOTIDE SEQUENCE [LARGE SCALE GENOMIC DNA]</scope>
    <source>
        <strain evidence="3">JCM 16950</strain>
    </source>
</reference>
<keyword evidence="2" id="KW-0540">Nuclease</keyword>
<keyword evidence="3" id="KW-1185">Reference proteome</keyword>
<dbReference type="RefSeq" id="WP_344779960.1">
    <property type="nucleotide sequence ID" value="NZ_BAABAF010000001.1"/>
</dbReference>
<evidence type="ECO:0000313" key="2">
    <source>
        <dbReference type="EMBL" id="GAA3754213.1"/>
    </source>
</evidence>
<dbReference type="GO" id="GO:0004519">
    <property type="term" value="F:endonuclease activity"/>
    <property type="evidence" value="ECO:0007669"/>
    <property type="project" value="UniProtKB-KW"/>
</dbReference>
<evidence type="ECO:0000259" key="1">
    <source>
        <dbReference type="Pfam" id="PF13391"/>
    </source>
</evidence>
<dbReference type="InterPro" id="IPR003615">
    <property type="entry name" value="HNH_nuc"/>
</dbReference>
<keyword evidence="2" id="KW-0378">Hydrolase</keyword>
<accession>A0ABP7G200</accession>
<dbReference type="EMBL" id="BAABAF010000001">
    <property type="protein sequence ID" value="GAA3754213.1"/>
    <property type="molecule type" value="Genomic_DNA"/>
</dbReference>